<accession>A0A0S1AY04</accession>
<dbReference type="OrthoDB" id="9771237at2"/>
<feature type="domain" description="FecR protein" evidence="2">
    <location>
        <begin position="127"/>
        <end position="206"/>
    </location>
</feature>
<dbReference type="EMBL" id="CP012900">
    <property type="protein sequence ID" value="ALJ27636.1"/>
    <property type="molecule type" value="Genomic_DNA"/>
</dbReference>
<dbReference type="PIRSF" id="PIRSF018266">
    <property type="entry name" value="FecR"/>
    <property type="match status" value="1"/>
</dbReference>
<evidence type="ECO:0000259" key="2">
    <source>
        <dbReference type="Pfam" id="PF04773"/>
    </source>
</evidence>
<dbReference type="InterPro" id="IPR006860">
    <property type="entry name" value="FecR"/>
</dbReference>
<dbReference type="InterPro" id="IPR032623">
    <property type="entry name" value="FecR_N"/>
</dbReference>
<dbReference type="GO" id="GO:0016989">
    <property type="term" value="F:sigma factor antagonist activity"/>
    <property type="evidence" value="ECO:0007669"/>
    <property type="project" value="TreeGrafter"/>
</dbReference>
<dbReference type="KEGG" id="sacz:AOT14_12320"/>
<keyword evidence="1" id="KW-1133">Transmembrane helix</keyword>
<evidence type="ECO:0000313" key="5">
    <source>
        <dbReference type="Proteomes" id="UP000061010"/>
    </source>
</evidence>
<dbReference type="Gene3D" id="2.60.120.1440">
    <property type="match status" value="1"/>
</dbReference>
<evidence type="ECO:0000313" key="4">
    <source>
        <dbReference type="EMBL" id="ALJ27636.1"/>
    </source>
</evidence>
<keyword evidence="1 4" id="KW-0812">Transmembrane</keyword>
<dbReference type="PANTHER" id="PTHR30273">
    <property type="entry name" value="PERIPLASMIC SIGNAL SENSOR AND SIGMA FACTOR ACTIVATOR FECR-RELATED"/>
    <property type="match status" value="1"/>
</dbReference>
<feature type="domain" description="FecR N-terminal" evidence="3">
    <location>
        <begin position="15"/>
        <end position="56"/>
    </location>
</feature>
<feature type="transmembrane region" description="Helical" evidence="1">
    <location>
        <begin position="86"/>
        <end position="106"/>
    </location>
</feature>
<gene>
    <name evidence="4" type="ORF">AOT14_12320</name>
</gene>
<keyword evidence="5" id="KW-1185">Reference proteome</keyword>
<keyword evidence="1" id="KW-0472">Membrane</keyword>
<evidence type="ECO:0000256" key="1">
    <source>
        <dbReference type="SAM" id="Phobius"/>
    </source>
</evidence>
<dbReference type="Pfam" id="PF04773">
    <property type="entry name" value="FecR"/>
    <property type="match status" value="1"/>
</dbReference>
<sequence>MTGRDTPPRDALFARAAAWVARLDAADCTRAERAAFEEWLAADPARVRAWAEAERLHASTATLRDDPWLRAGARHVVRRPLYRRPLFGVAAAAALCLAVGTGWVLATDGNPTPHTYVNSGFAPQRQLLEDGSVVVLDARTTLTARFGWRRRGIELQQGRMQLQVAPSSRAMRVQAGNSVLRDIGTTFQVELLDDGRIDIALLDGALEIDSHGTQGMHAALRPGQQLQVLPSGRIEPASPLPQPQAEAWPQGRLLFDATPLPVVIARMNRYTATPLAIADPALAPLAVSGTFAAGDQAALLSALELGWSVTARARADGTLELRGVR</sequence>
<name>A0A0S1AY04_9GAMM</name>
<dbReference type="PANTHER" id="PTHR30273:SF2">
    <property type="entry name" value="PROTEIN FECR"/>
    <property type="match status" value="1"/>
</dbReference>
<dbReference type="InterPro" id="IPR012373">
    <property type="entry name" value="Ferrdict_sens_TM"/>
</dbReference>
<dbReference type="Pfam" id="PF16220">
    <property type="entry name" value="DUF4880"/>
    <property type="match status" value="1"/>
</dbReference>
<protein>
    <submittedName>
        <fullName evidence="4">Transmembrane protein</fullName>
    </submittedName>
</protein>
<proteinExistence type="predicted"/>
<dbReference type="AlphaFoldDB" id="A0A0S1AY04"/>
<dbReference type="PATRIC" id="fig|128780.6.peg.1238"/>
<evidence type="ECO:0000259" key="3">
    <source>
        <dbReference type="Pfam" id="PF16220"/>
    </source>
</evidence>
<organism evidence="4 5">
    <name type="scientific">Stenotrophomonas acidaminiphila</name>
    <dbReference type="NCBI Taxonomy" id="128780"/>
    <lineage>
        <taxon>Bacteria</taxon>
        <taxon>Pseudomonadati</taxon>
        <taxon>Pseudomonadota</taxon>
        <taxon>Gammaproteobacteria</taxon>
        <taxon>Lysobacterales</taxon>
        <taxon>Lysobacteraceae</taxon>
        <taxon>Stenotrophomonas</taxon>
    </lineage>
</organism>
<dbReference type="Proteomes" id="UP000061010">
    <property type="component" value="Chromosome"/>
</dbReference>
<reference evidence="4 5" key="1">
    <citation type="journal article" date="2015" name="Genome Announc.">
        <title>Complete Genome Sequencing of Stenotrophomonas acidaminiphila ZAC14D2_NAIMI4_2, a Multidrug-Resistant Strain Isolated from Sediments of a Polluted River in Mexico, Uncovers New Antibiotic Resistance Genes and a Novel Class-II Lasso Peptide Biosynthesis Gene Cluster.</title>
        <authorList>
            <person name="Vinuesa P."/>
            <person name="Ochoa-Sanchez L.E."/>
        </authorList>
    </citation>
    <scope>NUCLEOTIDE SEQUENCE [LARGE SCALE GENOMIC DNA]</scope>
    <source>
        <strain evidence="4 5">ZAC14D2_NAIMI4_2</strain>
    </source>
</reference>